<evidence type="ECO:0000313" key="3">
    <source>
        <dbReference type="Proteomes" id="UP000487117"/>
    </source>
</evidence>
<evidence type="ECO:0008006" key="4">
    <source>
        <dbReference type="Google" id="ProtNLM"/>
    </source>
</evidence>
<keyword evidence="1" id="KW-0732">Signal</keyword>
<protein>
    <recommendedName>
        <fullName evidence="4">Secreted protein</fullName>
    </recommendedName>
</protein>
<dbReference type="Proteomes" id="UP000487117">
    <property type="component" value="Unassembled WGS sequence"/>
</dbReference>
<dbReference type="EMBL" id="WNDS01000003">
    <property type="protein sequence ID" value="KAF1014672.1"/>
    <property type="molecule type" value="Genomic_DNA"/>
</dbReference>
<feature type="signal peptide" evidence="1">
    <location>
        <begin position="1"/>
        <end position="22"/>
    </location>
</feature>
<sequence>MRILSRLGALVLLLVGGATATAATATAPAYVDARLYPTAAGWERFLAVERALVRGFDNICGDTFCEGEYHNLRALRLRCSVHAGSGAVASCHWTFVGSNAGAAADDGRIQADMRNYDCRLPLAPGTPLEQVLAALEGAGPDDVLDIPLPGMPRGTYGVLVDCL</sequence>
<feature type="chain" id="PRO_5031350555" description="Secreted protein" evidence="1">
    <location>
        <begin position="23"/>
        <end position="163"/>
    </location>
</feature>
<name>A0A7V8JLC8_STEMA</name>
<dbReference type="AlphaFoldDB" id="A0A7V8JLC8"/>
<proteinExistence type="predicted"/>
<evidence type="ECO:0000313" key="2">
    <source>
        <dbReference type="EMBL" id="KAF1014672.1"/>
    </source>
</evidence>
<gene>
    <name evidence="2" type="ORF">GAK31_02159</name>
</gene>
<evidence type="ECO:0000256" key="1">
    <source>
        <dbReference type="SAM" id="SignalP"/>
    </source>
</evidence>
<organism evidence="2 3">
    <name type="scientific">Stenotrophomonas maltophilia</name>
    <name type="common">Pseudomonas maltophilia</name>
    <name type="synonym">Xanthomonas maltophilia</name>
    <dbReference type="NCBI Taxonomy" id="40324"/>
    <lineage>
        <taxon>Bacteria</taxon>
        <taxon>Pseudomonadati</taxon>
        <taxon>Pseudomonadota</taxon>
        <taxon>Gammaproteobacteria</taxon>
        <taxon>Lysobacterales</taxon>
        <taxon>Lysobacteraceae</taxon>
        <taxon>Stenotrophomonas</taxon>
        <taxon>Stenotrophomonas maltophilia group</taxon>
    </lineage>
</organism>
<accession>A0A7V8JLC8</accession>
<comment type="caution">
    <text evidence="2">The sequence shown here is derived from an EMBL/GenBank/DDBJ whole genome shotgun (WGS) entry which is preliminary data.</text>
</comment>
<reference evidence="3" key="1">
    <citation type="journal article" date="2020" name="MBio">
        <title>Horizontal gene transfer to a defensive symbiont with a reduced genome amongst a multipartite beetle microbiome.</title>
        <authorList>
            <person name="Waterworth S.C."/>
            <person name="Florez L.V."/>
            <person name="Rees E.R."/>
            <person name="Hertweck C."/>
            <person name="Kaltenpoth M."/>
            <person name="Kwan J.C."/>
        </authorList>
    </citation>
    <scope>NUCLEOTIDE SEQUENCE [LARGE SCALE GENOMIC DNA]</scope>
</reference>